<proteinExistence type="predicted"/>
<dbReference type="EMBL" id="ACDX02000002">
    <property type="protein sequence ID" value="EFC89484.1"/>
    <property type="molecule type" value="Genomic_DNA"/>
</dbReference>
<evidence type="ECO:0000313" key="2">
    <source>
        <dbReference type="Proteomes" id="UP000003344"/>
    </source>
</evidence>
<protein>
    <submittedName>
        <fullName evidence="1">Uncharacterized protein</fullName>
    </submittedName>
</protein>
<organism evidence="1 2">
    <name type="scientific">Neisseria mucosa (strain ATCC 25996 / DSM 4631 / NCTC 10774 / M26)</name>
    <dbReference type="NCBI Taxonomy" id="546266"/>
    <lineage>
        <taxon>Bacteria</taxon>
        <taxon>Pseudomonadati</taxon>
        <taxon>Pseudomonadota</taxon>
        <taxon>Betaproteobacteria</taxon>
        <taxon>Neisseriales</taxon>
        <taxon>Neisseriaceae</taxon>
        <taxon>Neisseria</taxon>
    </lineage>
</organism>
<reference evidence="1 2" key="1">
    <citation type="submission" date="2009-10" db="EMBL/GenBank/DDBJ databases">
        <authorList>
            <person name="Weinstock G."/>
            <person name="Sodergren E."/>
            <person name="Clifton S."/>
            <person name="Fulton L."/>
            <person name="Fulton B."/>
            <person name="Courtney L."/>
            <person name="Fronick C."/>
            <person name="Harrison M."/>
            <person name="Strong C."/>
            <person name="Farmer C."/>
            <person name="Delahaunty K."/>
            <person name="Markovic C."/>
            <person name="Hall O."/>
            <person name="Minx P."/>
            <person name="Tomlinson C."/>
            <person name="Mitreva M."/>
            <person name="Nelson J."/>
            <person name="Hou S."/>
            <person name="Wollam A."/>
            <person name="Pepin K.H."/>
            <person name="Johnson M."/>
            <person name="Bhonagiri V."/>
            <person name="Nash W.E."/>
            <person name="Warren W."/>
            <person name="Chinwalla A."/>
            <person name="Mardis E.R."/>
            <person name="Wilson R.K."/>
        </authorList>
    </citation>
    <scope>NUCLEOTIDE SEQUENCE [LARGE SCALE GENOMIC DNA]</scope>
    <source>
        <strain evidence="2">ATCC 25996 / DSM 4631 / NCTC 10774 / M26</strain>
    </source>
</reference>
<gene>
    <name evidence="1" type="ORF">NEIMUCOT_03900</name>
</gene>
<comment type="caution">
    <text evidence="1">The sequence shown here is derived from an EMBL/GenBank/DDBJ whole genome shotgun (WGS) entry which is preliminary data.</text>
</comment>
<dbReference type="AlphaFoldDB" id="D2ZTG5"/>
<evidence type="ECO:0000313" key="1">
    <source>
        <dbReference type="EMBL" id="EFC89484.1"/>
    </source>
</evidence>
<accession>D2ZTG5</accession>
<dbReference type="Proteomes" id="UP000003344">
    <property type="component" value="Unassembled WGS sequence"/>
</dbReference>
<name>D2ZTG5_NEIM2</name>
<sequence>MVKPPYGKGCHCTIFKQGFQWDLLWKQVKQRAQSCALRVCLRFQTTFSPSCGRFRLTRS</sequence>